<keyword evidence="8" id="KW-0472">Membrane</keyword>
<dbReference type="InterPro" id="IPR017441">
    <property type="entry name" value="Protein_kinase_ATP_BS"/>
</dbReference>
<evidence type="ECO:0000256" key="3">
    <source>
        <dbReference type="ARBA" id="ARBA00022741"/>
    </source>
</evidence>
<evidence type="ECO:0000256" key="1">
    <source>
        <dbReference type="ARBA" id="ARBA00022527"/>
    </source>
</evidence>
<dbReference type="GO" id="GO:0004674">
    <property type="term" value="F:protein serine/threonine kinase activity"/>
    <property type="evidence" value="ECO:0007669"/>
    <property type="project" value="UniProtKB-KW"/>
</dbReference>
<dbReference type="PROSITE" id="PS50011">
    <property type="entry name" value="PROTEIN_KINASE_DOM"/>
    <property type="match status" value="1"/>
</dbReference>
<evidence type="ECO:0000256" key="5">
    <source>
        <dbReference type="ARBA" id="ARBA00022840"/>
    </source>
</evidence>
<organism evidence="10 11">
    <name type="scientific">Clostridium simiarum</name>
    <dbReference type="NCBI Taxonomy" id="2841506"/>
    <lineage>
        <taxon>Bacteria</taxon>
        <taxon>Bacillati</taxon>
        <taxon>Bacillota</taxon>
        <taxon>Clostridia</taxon>
        <taxon>Eubacteriales</taxon>
        <taxon>Clostridiaceae</taxon>
        <taxon>Clostridium</taxon>
    </lineage>
</organism>
<feature type="region of interest" description="Disordered" evidence="7">
    <location>
        <begin position="327"/>
        <end position="433"/>
    </location>
</feature>
<dbReference type="InterPro" id="IPR008271">
    <property type="entry name" value="Ser/Thr_kinase_AS"/>
</dbReference>
<dbReference type="InterPro" id="IPR000719">
    <property type="entry name" value="Prot_kinase_dom"/>
</dbReference>
<dbReference type="SMART" id="SM00220">
    <property type="entry name" value="S_TKc"/>
    <property type="match status" value="1"/>
</dbReference>
<keyword evidence="4 10" id="KW-0418">Kinase</keyword>
<keyword evidence="5 6" id="KW-0067">ATP-binding</keyword>
<evidence type="ECO:0000313" key="10">
    <source>
        <dbReference type="EMBL" id="MBU5590898.1"/>
    </source>
</evidence>
<feature type="compositionally biased region" description="Low complexity" evidence="7">
    <location>
        <begin position="372"/>
        <end position="399"/>
    </location>
</feature>
<dbReference type="PROSITE" id="PS00108">
    <property type="entry name" value="PROTEIN_KINASE_ST"/>
    <property type="match status" value="1"/>
</dbReference>
<keyword evidence="8" id="KW-0812">Transmembrane</keyword>
<evidence type="ECO:0000259" key="9">
    <source>
        <dbReference type="PROSITE" id="PS50011"/>
    </source>
</evidence>
<keyword evidence="3 6" id="KW-0547">Nucleotide-binding</keyword>
<dbReference type="Pfam" id="PF00069">
    <property type="entry name" value="Pkinase"/>
    <property type="match status" value="1"/>
</dbReference>
<dbReference type="Proteomes" id="UP000736583">
    <property type="component" value="Unassembled WGS sequence"/>
</dbReference>
<gene>
    <name evidence="10" type="ORF">KQI89_03900</name>
</gene>
<reference evidence="10 11" key="1">
    <citation type="submission" date="2021-06" db="EMBL/GenBank/DDBJ databases">
        <authorList>
            <person name="Sun Q."/>
            <person name="Li D."/>
        </authorList>
    </citation>
    <scope>NUCLEOTIDE SEQUENCE [LARGE SCALE GENOMIC DNA]</scope>
    <source>
        <strain evidence="10 11">MSJ-4</strain>
    </source>
</reference>
<feature type="binding site" evidence="6">
    <location>
        <position position="43"/>
    </location>
    <ligand>
        <name>ATP</name>
        <dbReference type="ChEBI" id="CHEBI:30616"/>
    </ligand>
</feature>
<keyword evidence="8" id="KW-1133">Transmembrane helix</keyword>
<dbReference type="PANTHER" id="PTHR24345">
    <property type="entry name" value="SERINE/THREONINE-PROTEIN KINASE PLK"/>
    <property type="match status" value="1"/>
</dbReference>
<evidence type="ECO:0000256" key="4">
    <source>
        <dbReference type="ARBA" id="ARBA00022777"/>
    </source>
</evidence>
<accession>A0ABS6EY32</accession>
<sequence>MLNKGFILNKKYEILDIIGNGGTSNVYSSKNIMKNDGKTYAIKSIQLNEKNTVLLAEPYILKKLTHDGIPKIFDVFQENNVLYIVEEFIHGNTLKHYVKEKGFLDEHEVFQIILKLCDILNYLHSQSPAIIYRDLKPSNIMIFNENIKLIDFGTSREFKPNKKHDTVYMYSQGYAAPEQYGLEQSSVETDIYSLGAIMYFMIKGNQPKGFLEPLKDENYDTFKHNKIKSIIKRCMQVDKLDRYKNILEVKKDILAQLENSYVKEEGTKILKEGTIDIELTKTLKEDPKVILKSTNIIKGNLKYFIILICLVLITTSYFILKNLSSRNSDKEKNNTPTTTEDNFNEIYDQKSIQEESPNKYIDKELEPEIPDNNTNNSNTPTTNTPTTNHNEETNNTTTNKSLGNPVKKSNSKSQKNSKEKSNNGKAKGKFKKP</sequence>
<proteinExistence type="predicted"/>
<evidence type="ECO:0000256" key="6">
    <source>
        <dbReference type="PROSITE-ProRule" id="PRU10141"/>
    </source>
</evidence>
<evidence type="ECO:0000256" key="2">
    <source>
        <dbReference type="ARBA" id="ARBA00022679"/>
    </source>
</evidence>
<feature type="transmembrane region" description="Helical" evidence="8">
    <location>
        <begin position="301"/>
        <end position="320"/>
    </location>
</feature>
<dbReference type="PANTHER" id="PTHR24345:SF91">
    <property type="entry name" value="SERINE_THREONINE-PROTEIN KINASE PLK4"/>
    <property type="match status" value="1"/>
</dbReference>
<keyword evidence="11" id="KW-1185">Reference proteome</keyword>
<comment type="caution">
    <text evidence="10">The sequence shown here is derived from an EMBL/GenBank/DDBJ whole genome shotgun (WGS) entry which is preliminary data.</text>
</comment>
<dbReference type="PROSITE" id="PS00107">
    <property type="entry name" value="PROTEIN_KINASE_ATP"/>
    <property type="match status" value="1"/>
</dbReference>
<dbReference type="EMBL" id="JAHLQL010000001">
    <property type="protein sequence ID" value="MBU5590898.1"/>
    <property type="molecule type" value="Genomic_DNA"/>
</dbReference>
<evidence type="ECO:0000256" key="8">
    <source>
        <dbReference type="SAM" id="Phobius"/>
    </source>
</evidence>
<protein>
    <submittedName>
        <fullName evidence="10">Serine/threonine protein kinase</fullName>
    </submittedName>
</protein>
<keyword evidence="2" id="KW-0808">Transferase</keyword>
<dbReference type="RefSeq" id="WP_216455979.1">
    <property type="nucleotide sequence ID" value="NZ_JAHLQL010000001.1"/>
</dbReference>
<evidence type="ECO:0000256" key="7">
    <source>
        <dbReference type="SAM" id="MobiDB-lite"/>
    </source>
</evidence>
<evidence type="ECO:0000313" key="11">
    <source>
        <dbReference type="Proteomes" id="UP000736583"/>
    </source>
</evidence>
<keyword evidence="1 10" id="KW-0723">Serine/threonine-protein kinase</keyword>
<feature type="compositionally biased region" description="Basic and acidic residues" evidence="7">
    <location>
        <begin position="347"/>
        <end position="366"/>
    </location>
</feature>
<feature type="domain" description="Protein kinase" evidence="9">
    <location>
        <begin position="12"/>
        <end position="254"/>
    </location>
</feature>
<name>A0ABS6EY32_9CLOT</name>
<dbReference type="CDD" id="cd14014">
    <property type="entry name" value="STKc_PknB_like"/>
    <property type="match status" value="1"/>
</dbReference>